<dbReference type="Proteomes" id="UP001437256">
    <property type="component" value="Unassembled WGS sequence"/>
</dbReference>
<keyword evidence="1" id="KW-0732">Signal</keyword>
<evidence type="ECO:0000313" key="2">
    <source>
        <dbReference type="EMBL" id="KAL0065398.1"/>
    </source>
</evidence>
<protein>
    <submittedName>
        <fullName evidence="2">Uncharacterized protein</fullName>
    </submittedName>
</protein>
<accession>A0ABR2ZVL5</accession>
<keyword evidence="3" id="KW-1185">Reference proteome</keyword>
<comment type="caution">
    <text evidence="2">The sequence shown here is derived from an EMBL/GenBank/DDBJ whole genome shotgun (WGS) entry which is preliminary data.</text>
</comment>
<proteinExistence type="predicted"/>
<organism evidence="2 3">
    <name type="scientific">Marasmius tenuissimus</name>
    <dbReference type="NCBI Taxonomy" id="585030"/>
    <lineage>
        <taxon>Eukaryota</taxon>
        <taxon>Fungi</taxon>
        <taxon>Dikarya</taxon>
        <taxon>Basidiomycota</taxon>
        <taxon>Agaricomycotina</taxon>
        <taxon>Agaricomycetes</taxon>
        <taxon>Agaricomycetidae</taxon>
        <taxon>Agaricales</taxon>
        <taxon>Marasmiineae</taxon>
        <taxon>Marasmiaceae</taxon>
        <taxon>Marasmius</taxon>
    </lineage>
</organism>
<sequence>MISTIFTLAATSLLATVSATPFARDAGCTPNFNGFPVAVKSSDSDASFGVGGVSTFLFQQNGKVPTSFVIKNSNDPNQAVTVVGNSLLGLQPASTTGTVGNQLFFVNCNTCGDNNGVIGGRCNLQSVSTGLCYDATVAQLKPCDVSNAAQAFDSVKAPGSGFQKRQSDVCTPVFNGEQISVLSASQDLELFVGDARHFFIQQDGKVPSKFIIKDAHDVNKAVTFVNNDLKLTPVDVTGADKSQLFNINCRACAPANPMSSHKFLAEVCSISVADGSKCLDISDSAPQPCEAKESQSFALALSH</sequence>
<feature type="chain" id="PRO_5045870527" evidence="1">
    <location>
        <begin position="20"/>
        <end position="303"/>
    </location>
</feature>
<reference evidence="2 3" key="1">
    <citation type="submission" date="2024-05" db="EMBL/GenBank/DDBJ databases">
        <title>A draft genome resource for the thread blight pathogen Marasmius tenuissimus strain MS-2.</title>
        <authorList>
            <person name="Yulfo-Soto G.E."/>
            <person name="Baruah I.K."/>
            <person name="Amoako-Attah I."/>
            <person name="Bukari Y."/>
            <person name="Meinhardt L.W."/>
            <person name="Bailey B.A."/>
            <person name="Cohen S.P."/>
        </authorList>
    </citation>
    <scope>NUCLEOTIDE SEQUENCE [LARGE SCALE GENOMIC DNA]</scope>
    <source>
        <strain evidence="2 3">MS-2</strain>
    </source>
</reference>
<gene>
    <name evidence="2" type="ORF">AAF712_007606</name>
</gene>
<dbReference type="EMBL" id="JBBXMP010000048">
    <property type="protein sequence ID" value="KAL0065398.1"/>
    <property type="molecule type" value="Genomic_DNA"/>
</dbReference>
<evidence type="ECO:0000313" key="3">
    <source>
        <dbReference type="Proteomes" id="UP001437256"/>
    </source>
</evidence>
<feature type="signal peptide" evidence="1">
    <location>
        <begin position="1"/>
        <end position="19"/>
    </location>
</feature>
<name>A0ABR2ZVL5_9AGAR</name>
<evidence type="ECO:0000256" key="1">
    <source>
        <dbReference type="SAM" id="SignalP"/>
    </source>
</evidence>